<feature type="region of interest" description="Disordered" evidence="1">
    <location>
        <begin position="1"/>
        <end position="27"/>
    </location>
</feature>
<keyword evidence="3" id="KW-1185">Reference proteome</keyword>
<protein>
    <submittedName>
        <fullName evidence="2">Uncharacterized protein</fullName>
    </submittedName>
</protein>
<sequence length="51" mass="5267">MAGDIASSLPARSSYRPSMTGAGLSDALNTEATDMLIETNRTHGIPATSTK</sequence>
<gene>
    <name evidence="2" type="ORF">SAMN07250955_10852</name>
</gene>
<proteinExistence type="predicted"/>
<dbReference type="Proteomes" id="UP000197065">
    <property type="component" value="Unassembled WGS sequence"/>
</dbReference>
<dbReference type="AlphaFoldDB" id="A0A212RFD7"/>
<accession>A0A212RFD7</accession>
<name>A0A212RFD7_9PROT</name>
<reference evidence="2 3" key="1">
    <citation type="submission" date="2017-06" db="EMBL/GenBank/DDBJ databases">
        <authorList>
            <person name="Kim H.J."/>
            <person name="Triplett B.A."/>
        </authorList>
    </citation>
    <scope>NUCLEOTIDE SEQUENCE [LARGE SCALE GENOMIC DNA]</scope>
    <source>
        <strain evidence="2 3">B29T1</strain>
    </source>
</reference>
<organism evidence="2 3">
    <name type="scientific">Arboricoccus pini</name>
    <dbReference type="NCBI Taxonomy" id="1963835"/>
    <lineage>
        <taxon>Bacteria</taxon>
        <taxon>Pseudomonadati</taxon>
        <taxon>Pseudomonadota</taxon>
        <taxon>Alphaproteobacteria</taxon>
        <taxon>Geminicoccales</taxon>
        <taxon>Geminicoccaceae</taxon>
        <taxon>Arboricoccus</taxon>
    </lineage>
</organism>
<evidence type="ECO:0000313" key="2">
    <source>
        <dbReference type="EMBL" id="SNB71075.1"/>
    </source>
</evidence>
<dbReference type="EMBL" id="FYEH01000008">
    <property type="protein sequence ID" value="SNB71075.1"/>
    <property type="molecule type" value="Genomic_DNA"/>
</dbReference>
<evidence type="ECO:0000313" key="3">
    <source>
        <dbReference type="Proteomes" id="UP000197065"/>
    </source>
</evidence>
<evidence type="ECO:0000256" key="1">
    <source>
        <dbReference type="SAM" id="MobiDB-lite"/>
    </source>
</evidence>